<feature type="domain" description="Quinolinate phosphoribosyl transferase N-terminal" evidence="14">
    <location>
        <begin position="24"/>
        <end position="109"/>
    </location>
</feature>
<dbReference type="RefSeq" id="WP_148136356.1">
    <property type="nucleotide sequence ID" value="NZ_CP017634.1"/>
</dbReference>
<dbReference type="GO" id="GO:0005737">
    <property type="term" value="C:cytoplasm"/>
    <property type="evidence" value="ECO:0007669"/>
    <property type="project" value="TreeGrafter"/>
</dbReference>
<dbReference type="Pfam" id="PF01729">
    <property type="entry name" value="QRPTase_C"/>
    <property type="match status" value="1"/>
</dbReference>
<keyword evidence="7 12" id="KW-0328">Glycosyltransferase</keyword>
<comment type="catalytic activity">
    <reaction evidence="10">
        <text>nicotinate beta-D-ribonucleotide + CO2 + diphosphate = quinolinate + 5-phospho-alpha-D-ribose 1-diphosphate + 2 H(+)</text>
        <dbReference type="Rhea" id="RHEA:12733"/>
        <dbReference type="ChEBI" id="CHEBI:15378"/>
        <dbReference type="ChEBI" id="CHEBI:16526"/>
        <dbReference type="ChEBI" id="CHEBI:29959"/>
        <dbReference type="ChEBI" id="CHEBI:33019"/>
        <dbReference type="ChEBI" id="CHEBI:57502"/>
        <dbReference type="ChEBI" id="CHEBI:58017"/>
        <dbReference type="EC" id="2.4.2.19"/>
    </reaction>
</comment>
<dbReference type="UniPathway" id="UPA00253">
    <property type="reaction ID" value="UER00331"/>
</dbReference>
<organism evidence="15 16">
    <name type="scientific">Formimonas warabiya</name>
    <dbReference type="NCBI Taxonomy" id="1761012"/>
    <lineage>
        <taxon>Bacteria</taxon>
        <taxon>Bacillati</taxon>
        <taxon>Bacillota</taxon>
        <taxon>Clostridia</taxon>
        <taxon>Eubacteriales</taxon>
        <taxon>Peptococcaceae</taxon>
        <taxon>Candidatus Formimonas</taxon>
    </lineage>
</organism>
<dbReference type="EMBL" id="CP017634">
    <property type="protein sequence ID" value="ATW27022.1"/>
    <property type="molecule type" value="Genomic_DNA"/>
</dbReference>
<dbReference type="AlphaFoldDB" id="A0A3G1KX52"/>
<comment type="function">
    <text evidence="1">Involved in the catabolism of quinolinic acid (QA).</text>
</comment>
<dbReference type="GO" id="GO:0009435">
    <property type="term" value="P:NAD+ biosynthetic process"/>
    <property type="evidence" value="ECO:0007669"/>
    <property type="project" value="UniProtKB-UniPathway"/>
</dbReference>
<dbReference type="GO" id="GO:0004514">
    <property type="term" value="F:nicotinate-nucleotide diphosphorylase (carboxylating) activity"/>
    <property type="evidence" value="ECO:0007669"/>
    <property type="project" value="UniProtKB-EC"/>
</dbReference>
<evidence type="ECO:0000259" key="14">
    <source>
        <dbReference type="Pfam" id="PF02749"/>
    </source>
</evidence>
<dbReference type="Gene3D" id="3.90.1170.20">
    <property type="entry name" value="Quinolinate phosphoribosyl transferase, N-terminal domain"/>
    <property type="match status" value="1"/>
</dbReference>
<evidence type="ECO:0000256" key="11">
    <source>
        <dbReference type="ARBA" id="ARBA00069173"/>
    </source>
</evidence>
<evidence type="ECO:0000256" key="4">
    <source>
        <dbReference type="ARBA" id="ARBA00011218"/>
    </source>
</evidence>
<evidence type="ECO:0000256" key="3">
    <source>
        <dbReference type="ARBA" id="ARBA00009400"/>
    </source>
</evidence>
<dbReference type="NCBIfam" id="TIGR00078">
    <property type="entry name" value="nadC"/>
    <property type="match status" value="1"/>
</dbReference>
<comment type="similarity">
    <text evidence="3 12">Belongs to the NadC/ModD family.</text>
</comment>
<evidence type="ECO:0000259" key="13">
    <source>
        <dbReference type="Pfam" id="PF01729"/>
    </source>
</evidence>
<comment type="subunit">
    <text evidence="4">Hexamer formed by 3 homodimers.</text>
</comment>
<evidence type="ECO:0000256" key="8">
    <source>
        <dbReference type="ARBA" id="ARBA00022679"/>
    </source>
</evidence>
<dbReference type="InterPro" id="IPR027277">
    <property type="entry name" value="NadC/ModD"/>
</dbReference>
<reference evidence="15 16" key="1">
    <citation type="submission" date="2016-10" db="EMBL/GenBank/DDBJ databases">
        <title>Complete Genome Sequence of Peptococcaceae strain DCMF.</title>
        <authorList>
            <person name="Edwards R.J."/>
            <person name="Holland S.I."/>
            <person name="Deshpande N.P."/>
            <person name="Wong Y.K."/>
            <person name="Ertan H."/>
            <person name="Manefield M."/>
            <person name="Russell T.L."/>
            <person name="Lee M.J."/>
        </authorList>
    </citation>
    <scope>NUCLEOTIDE SEQUENCE [LARGE SCALE GENOMIC DNA]</scope>
    <source>
        <strain evidence="15 16">DCMF</strain>
    </source>
</reference>
<dbReference type="KEGG" id="fwa:DCMF_21670"/>
<dbReference type="InterPro" id="IPR002638">
    <property type="entry name" value="Quinolinate_PRibosylTrfase_C"/>
</dbReference>
<comment type="pathway">
    <text evidence="2">Cofactor biosynthesis; NAD(+) biosynthesis; nicotinate D-ribonucleotide from quinolinate: step 1/1.</text>
</comment>
<evidence type="ECO:0000256" key="2">
    <source>
        <dbReference type="ARBA" id="ARBA00004893"/>
    </source>
</evidence>
<dbReference type="EC" id="2.4.2.19" evidence="5"/>
<name>A0A3G1KX52_FORW1</name>
<dbReference type="PANTHER" id="PTHR32179:SF3">
    <property type="entry name" value="NICOTINATE-NUCLEOTIDE PYROPHOSPHORYLASE [CARBOXYLATING]"/>
    <property type="match status" value="1"/>
</dbReference>
<evidence type="ECO:0000256" key="6">
    <source>
        <dbReference type="ARBA" id="ARBA00022642"/>
    </source>
</evidence>
<dbReference type="CDD" id="cd01572">
    <property type="entry name" value="QPRTase"/>
    <property type="match status" value="1"/>
</dbReference>
<dbReference type="InterPro" id="IPR022412">
    <property type="entry name" value="Quinolinate_PRibosylTrfase_N"/>
</dbReference>
<evidence type="ECO:0000256" key="5">
    <source>
        <dbReference type="ARBA" id="ARBA00011944"/>
    </source>
</evidence>
<gene>
    <name evidence="15" type="ORF">DCMF_21670</name>
</gene>
<keyword evidence="6" id="KW-0662">Pyridine nucleotide biosynthesis</keyword>
<dbReference type="InterPro" id="IPR013785">
    <property type="entry name" value="Aldolase_TIM"/>
</dbReference>
<proteinExistence type="inferred from homology"/>
<dbReference type="InterPro" id="IPR037128">
    <property type="entry name" value="Quinolinate_PRibosylTase_N_sf"/>
</dbReference>
<evidence type="ECO:0000313" key="16">
    <source>
        <dbReference type="Proteomes" id="UP000323521"/>
    </source>
</evidence>
<dbReference type="Proteomes" id="UP000323521">
    <property type="component" value="Chromosome"/>
</dbReference>
<evidence type="ECO:0000256" key="12">
    <source>
        <dbReference type="PIRNR" id="PIRNR006250"/>
    </source>
</evidence>
<dbReference type="InterPro" id="IPR036068">
    <property type="entry name" value="Nicotinate_pribotase-like_C"/>
</dbReference>
<sequence length="281" mass="30331">MFIEPFSLKEVVQSALKEDLGSGDLTSASIFPSTHLSRAFFLVKKESILCGLPVVKEIFHQLSPEINFLPQKQDGDRIMPGTVVAEVVGPTYLLLSGERVALNFLQRLSGIATLTAKYLAQVEGLDVKIVDTRKTTPGLRVLEKYAVRTGGGTNHRLGLFDAVMIKDNHIKAAGGIKEAVRLVRQNIPFLTPIEVEAVSVEDALEALEAGAHVIMLDNMPTDEMARAVQAIGKRAVVEASGGITLERLREVAATRVDVISAGALTHSAPSIDISMKIQDVL</sequence>
<accession>A0A3G1KX52</accession>
<dbReference type="PIRSF" id="PIRSF006250">
    <property type="entry name" value="NadC_ModD"/>
    <property type="match status" value="1"/>
</dbReference>
<keyword evidence="8 12" id="KW-0808">Transferase</keyword>
<dbReference type="SUPFAM" id="SSF54675">
    <property type="entry name" value="Nicotinate/Quinolinate PRTase N-terminal domain-like"/>
    <property type="match status" value="1"/>
</dbReference>
<dbReference type="OrthoDB" id="9782546at2"/>
<dbReference type="FunFam" id="3.20.20.70:FF:000030">
    <property type="entry name" value="Nicotinate-nucleotide pyrophosphorylase, carboxylating"/>
    <property type="match status" value="1"/>
</dbReference>
<dbReference type="Pfam" id="PF02749">
    <property type="entry name" value="QRPTase_N"/>
    <property type="match status" value="1"/>
</dbReference>
<dbReference type="FunFam" id="3.90.1170.20:FF:000001">
    <property type="entry name" value="Nicotinate-nucleotide diphosphorylase (Carboxylating)"/>
    <property type="match status" value="1"/>
</dbReference>
<protein>
    <recommendedName>
        <fullName evidence="11">Probable nicotinate-nucleotide pyrophosphorylase [carboxylating]</fullName>
        <ecNumber evidence="5">2.4.2.19</ecNumber>
    </recommendedName>
    <alternativeName>
        <fullName evidence="9">Quinolinate phosphoribosyltransferase [decarboxylating]</fullName>
    </alternativeName>
</protein>
<dbReference type="GO" id="GO:0034213">
    <property type="term" value="P:quinolinate catabolic process"/>
    <property type="evidence" value="ECO:0007669"/>
    <property type="project" value="TreeGrafter"/>
</dbReference>
<dbReference type="SUPFAM" id="SSF51690">
    <property type="entry name" value="Nicotinate/Quinolinate PRTase C-terminal domain-like"/>
    <property type="match status" value="1"/>
</dbReference>
<keyword evidence="16" id="KW-1185">Reference proteome</keyword>
<evidence type="ECO:0000256" key="10">
    <source>
        <dbReference type="ARBA" id="ARBA00047445"/>
    </source>
</evidence>
<dbReference type="PANTHER" id="PTHR32179">
    <property type="entry name" value="NICOTINATE-NUCLEOTIDE PYROPHOSPHORYLASE [CARBOXYLATING]"/>
    <property type="match status" value="1"/>
</dbReference>
<evidence type="ECO:0000256" key="9">
    <source>
        <dbReference type="ARBA" id="ARBA00033102"/>
    </source>
</evidence>
<dbReference type="Gene3D" id="3.20.20.70">
    <property type="entry name" value="Aldolase class I"/>
    <property type="match status" value="1"/>
</dbReference>
<evidence type="ECO:0000313" key="15">
    <source>
        <dbReference type="EMBL" id="ATW27022.1"/>
    </source>
</evidence>
<evidence type="ECO:0000256" key="7">
    <source>
        <dbReference type="ARBA" id="ARBA00022676"/>
    </source>
</evidence>
<dbReference type="InterPro" id="IPR004393">
    <property type="entry name" value="NadC"/>
</dbReference>
<evidence type="ECO:0000256" key="1">
    <source>
        <dbReference type="ARBA" id="ARBA00003237"/>
    </source>
</evidence>
<feature type="domain" description="Quinolinate phosphoribosyl transferase C-terminal" evidence="13">
    <location>
        <begin position="111"/>
        <end position="276"/>
    </location>
</feature>